<dbReference type="PANTHER" id="PTHR16294">
    <property type="entry name" value="DYSTROBREVIN BINDING PROTEIN 1 DYSBINDIN"/>
    <property type="match status" value="1"/>
</dbReference>
<name>A0A8K0PDA2_LADFU</name>
<evidence type="ECO:0008006" key="5">
    <source>
        <dbReference type="Google" id="ProtNLM"/>
    </source>
</evidence>
<dbReference type="OrthoDB" id="2445127at2759"/>
<feature type="coiled-coil region" evidence="2">
    <location>
        <begin position="128"/>
        <end position="190"/>
    </location>
</feature>
<keyword evidence="4" id="KW-1185">Reference proteome</keyword>
<organism evidence="3 4">
    <name type="scientific">Ladona fulva</name>
    <name type="common">Scarce chaser dragonfly</name>
    <name type="synonym">Libellula fulva</name>
    <dbReference type="NCBI Taxonomy" id="123851"/>
    <lineage>
        <taxon>Eukaryota</taxon>
        <taxon>Metazoa</taxon>
        <taxon>Ecdysozoa</taxon>
        <taxon>Arthropoda</taxon>
        <taxon>Hexapoda</taxon>
        <taxon>Insecta</taxon>
        <taxon>Pterygota</taxon>
        <taxon>Palaeoptera</taxon>
        <taxon>Odonata</taxon>
        <taxon>Epiprocta</taxon>
        <taxon>Anisoptera</taxon>
        <taxon>Libelluloidea</taxon>
        <taxon>Libellulidae</taxon>
        <taxon>Ladona</taxon>
    </lineage>
</organism>
<keyword evidence="2" id="KW-0175">Coiled coil</keyword>
<comment type="similarity">
    <text evidence="1">Belongs to the dysbindin family.</text>
</comment>
<evidence type="ECO:0000313" key="3">
    <source>
        <dbReference type="EMBL" id="KAG8239179.1"/>
    </source>
</evidence>
<accession>A0A8K0PDA2</accession>
<comment type="caution">
    <text evidence="3">The sequence shown here is derived from an EMBL/GenBank/DDBJ whole genome shotgun (WGS) entry which is preliminary data.</text>
</comment>
<dbReference type="Proteomes" id="UP000792457">
    <property type="component" value="Unassembled WGS sequence"/>
</dbReference>
<reference evidence="3" key="2">
    <citation type="submission" date="2017-10" db="EMBL/GenBank/DDBJ databases">
        <title>Ladona fulva Genome sequencing and assembly.</title>
        <authorList>
            <person name="Murali S."/>
            <person name="Richards S."/>
            <person name="Bandaranaike D."/>
            <person name="Bellair M."/>
            <person name="Blankenburg K."/>
            <person name="Chao H."/>
            <person name="Dinh H."/>
            <person name="Doddapaneni H."/>
            <person name="Dugan-Rocha S."/>
            <person name="Elkadiri S."/>
            <person name="Gnanaolivu R."/>
            <person name="Hernandez B."/>
            <person name="Skinner E."/>
            <person name="Javaid M."/>
            <person name="Lee S."/>
            <person name="Li M."/>
            <person name="Ming W."/>
            <person name="Munidasa M."/>
            <person name="Muniz J."/>
            <person name="Nguyen L."/>
            <person name="Hughes D."/>
            <person name="Osuji N."/>
            <person name="Pu L.-L."/>
            <person name="Puazo M."/>
            <person name="Qu C."/>
            <person name="Quiroz J."/>
            <person name="Raj R."/>
            <person name="Weissenberger G."/>
            <person name="Xin Y."/>
            <person name="Zou X."/>
            <person name="Han Y."/>
            <person name="Worley K."/>
            <person name="Muzny D."/>
            <person name="Gibbs R."/>
        </authorList>
    </citation>
    <scope>NUCLEOTIDE SEQUENCE</scope>
    <source>
        <strain evidence="3">Sampled in the wild</strain>
    </source>
</reference>
<dbReference type="EMBL" id="KZ309542">
    <property type="protein sequence ID" value="KAG8239179.1"/>
    <property type="molecule type" value="Genomic_DNA"/>
</dbReference>
<evidence type="ECO:0000313" key="4">
    <source>
        <dbReference type="Proteomes" id="UP000792457"/>
    </source>
</evidence>
<dbReference type="AlphaFoldDB" id="A0A8K0PDA2"/>
<dbReference type="GO" id="GO:0005737">
    <property type="term" value="C:cytoplasm"/>
    <property type="evidence" value="ECO:0007669"/>
    <property type="project" value="InterPro"/>
</dbReference>
<protein>
    <recommendedName>
        <fullName evidence="5">Dysbindin protein homolog</fullName>
    </recommendedName>
</protein>
<dbReference type="InterPro" id="IPR007531">
    <property type="entry name" value="Dysbindin"/>
</dbReference>
<dbReference type="PANTHER" id="PTHR16294:SF6">
    <property type="entry name" value="DYNAMIN N-TERMINAL DOMAIN-CONTAINING PROTEIN"/>
    <property type="match status" value="1"/>
</dbReference>
<sequence length="221" mass="25719">MFDSIRDKIQTVQEGIAASFRGLNVNDAPRRAARNNSNVNYNAGADVLNKYQTNWSEMHQLAEENSKKAEGIDHTIKSLHESFEKQWVTIGHLCSSIVTIPQLLNGVQELMEQIGTLQVLFADVETSLLKLEDMIETQELQEKQLDHRFQLAMFKEKKLSEIEQVKEELARNHAEKVRQYELRRQRMLKERQEAFGKVFEEDMQQYKMSGKIPSKTTELYD</sequence>
<evidence type="ECO:0000256" key="2">
    <source>
        <dbReference type="SAM" id="Coils"/>
    </source>
</evidence>
<reference evidence="3" key="1">
    <citation type="submission" date="2013-04" db="EMBL/GenBank/DDBJ databases">
        <authorList>
            <person name="Qu J."/>
            <person name="Murali S.C."/>
            <person name="Bandaranaike D."/>
            <person name="Bellair M."/>
            <person name="Blankenburg K."/>
            <person name="Chao H."/>
            <person name="Dinh H."/>
            <person name="Doddapaneni H."/>
            <person name="Downs B."/>
            <person name="Dugan-Rocha S."/>
            <person name="Elkadiri S."/>
            <person name="Gnanaolivu R.D."/>
            <person name="Hernandez B."/>
            <person name="Javaid M."/>
            <person name="Jayaseelan J.C."/>
            <person name="Lee S."/>
            <person name="Li M."/>
            <person name="Ming W."/>
            <person name="Munidasa M."/>
            <person name="Muniz J."/>
            <person name="Nguyen L."/>
            <person name="Ongeri F."/>
            <person name="Osuji N."/>
            <person name="Pu L.-L."/>
            <person name="Puazo M."/>
            <person name="Qu C."/>
            <person name="Quiroz J."/>
            <person name="Raj R."/>
            <person name="Weissenberger G."/>
            <person name="Xin Y."/>
            <person name="Zou X."/>
            <person name="Han Y."/>
            <person name="Richards S."/>
            <person name="Worley K."/>
            <person name="Muzny D."/>
            <person name="Gibbs R."/>
        </authorList>
    </citation>
    <scope>NUCLEOTIDE SEQUENCE</scope>
    <source>
        <strain evidence="3">Sampled in the wild</strain>
    </source>
</reference>
<evidence type="ECO:0000256" key="1">
    <source>
        <dbReference type="ARBA" id="ARBA00008686"/>
    </source>
</evidence>
<proteinExistence type="inferred from homology"/>
<gene>
    <name evidence="3" type="ORF">J437_LFUL018997</name>
</gene>